<gene>
    <name evidence="1" type="ORF">NC661_03930</name>
</gene>
<dbReference type="InterPro" id="IPR025372">
    <property type="entry name" value="DUF4362"/>
</dbReference>
<dbReference type="Proteomes" id="UP001145072">
    <property type="component" value="Unassembled WGS sequence"/>
</dbReference>
<dbReference type="Pfam" id="PF14275">
    <property type="entry name" value="DUF4362"/>
    <property type="match status" value="1"/>
</dbReference>
<dbReference type="AlphaFoldDB" id="A0A9X3WJK6"/>
<organism evidence="1 2">
    <name type="scientific">Aquibacillus koreensis</name>
    <dbReference type="NCBI Taxonomy" id="279446"/>
    <lineage>
        <taxon>Bacteria</taxon>
        <taxon>Bacillati</taxon>
        <taxon>Bacillota</taxon>
        <taxon>Bacilli</taxon>
        <taxon>Bacillales</taxon>
        <taxon>Bacillaceae</taxon>
        <taxon>Aquibacillus</taxon>
    </lineage>
</organism>
<accession>A0A9X3WJK6</accession>
<evidence type="ECO:0000313" key="1">
    <source>
        <dbReference type="EMBL" id="MDC3419511.1"/>
    </source>
</evidence>
<reference evidence="1" key="1">
    <citation type="submission" date="2022-06" db="EMBL/GenBank/DDBJ databases">
        <title>Aquibacillus sp. a new bacterium isolated from soil saline samples.</title>
        <authorList>
            <person name="Galisteo C."/>
            <person name="De La Haba R."/>
            <person name="Sanchez-Porro C."/>
            <person name="Ventosa A."/>
        </authorList>
    </citation>
    <scope>NUCLEOTIDE SEQUENCE</scope>
    <source>
        <strain evidence="1">JCM 12387</strain>
    </source>
</reference>
<dbReference type="RefSeq" id="WP_259866946.1">
    <property type="nucleotide sequence ID" value="NZ_JAMQJZ010000002.1"/>
</dbReference>
<dbReference type="EMBL" id="JAMQJZ010000002">
    <property type="protein sequence ID" value="MDC3419511.1"/>
    <property type="molecule type" value="Genomic_DNA"/>
</dbReference>
<sequence length="122" mass="14132">MEEAIKRGDLVSTMRDEGYKNKESFIAFFNNVKNGKEDRVRRTHYSEGVPLFIDLIYKGGKIHVLIDTTHATLSSEDYVKKTHDTCSELEKQEENNKITYTLDDCTSSSRQVEKLFSIVFEE</sequence>
<evidence type="ECO:0000313" key="2">
    <source>
        <dbReference type="Proteomes" id="UP001145072"/>
    </source>
</evidence>
<keyword evidence="2" id="KW-1185">Reference proteome</keyword>
<comment type="caution">
    <text evidence="1">The sequence shown here is derived from an EMBL/GenBank/DDBJ whole genome shotgun (WGS) entry which is preliminary data.</text>
</comment>
<proteinExistence type="predicted"/>
<protein>
    <submittedName>
        <fullName evidence="1">DUF4362 domain-containing protein</fullName>
    </submittedName>
</protein>
<name>A0A9X3WJK6_9BACI</name>